<feature type="compositionally biased region" description="Basic and acidic residues" evidence="1">
    <location>
        <begin position="142"/>
        <end position="153"/>
    </location>
</feature>
<evidence type="ECO:0000313" key="3">
    <source>
        <dbReference type="Proteomes" id="UP000078340"/>
    </source>
</evidence>
<evidence type="ECO:0000256" key="1">
    <source>
        <dbReference type="SAM" id="MobiDB-lite"/>
    </source>
</evidence>
<reference evidence="2 3" key="1">
    <citation type="submission" date="2016-02" db="EMBL/GenBank/DDBJ databases">
        <title>Biosynthesis of antibiotic leucinostatins and their inhibition on Phytophthora in bio-control Purpureocillium lilacinum.</title>
        <authorList>
            <person name="Wang G."/>
            <person name="Liu Z."/>
            <person name="Lin R."/>
            <person name="Li E."/>
            <person name="Mao Z."/>
            <person name="Ling J."/>
            <person name="Yin W."/>
            <person name="Xie B."/>
        </authorList>
    </citation>
    <scope>NUCLEOTIDE SEQUENCE [LARGE SCALE GENOMIC DNA]</scope>
    <source>
        <strain evidence="2">PLFJ-1</strain>
    </source>
</reference>
<protein>
    <submittedName>
        <fullName evidence="2">Uncharacterized protein</fullName>
    </submittedName>
</protein>
<dbReference type="EMBL" id="LSBI01000018">
    <property type="protein sequence ID" value="OAQ74387.1"/>
    <property type="molecule type" value="Genomic_DNA"/>
</dbReference>
<evidence type="ECO:0000313" key="2">
    <source>
        <dbReference type="EMBL" id="OAQ74387.1"/>
    </source>
</evidence>
<proteinExistence type="predicted"/>
<dbReference type="AlphaFoldDB" id="A0A179G992"/>
<dbReference type="Proteomes" id="UP000078340">
    <property type="component" value="Unassembled WGS sequence"/>
</dbReference>
<comment type="caution">
    <text evidence="2">The sequence shown here is derived from an EMBL/GenBank/DDBJ whole genome shotgun (WGS) entry which is preliminary data.</text>
</comment>
<sequence>MEERVTCICRHCLVEKYTQTSPLRLDFAVSAVGDVSVKHDCDQIAGDTPSQRDLPQHEVAGCPSSDAGDTPSGRLIATYKAGRAPCDPSSKPSSFTALDPDSSVPKHCPDKPDDRRNSSDDAPNDTRSERRRRPPECCRLPRGSEEGRGSDGRRRQHSCTYSGRHAV</sequence>
<accession>A0A179G992</accession>
<organism evidence="2 3">
    <name type="scientific">Purpureocillium lilacinum</name>
    <name type="common">Paecilomyces lilacinus</name>
    <dbReference type="NCBI Taxonomy" id="33203"/>
    <lineage>
        <taxon>Eukaryota</taxon>
        <taxon>Fungi</taxon>
        <taxon>Dikarya</taxon>
        <taxon>Ascomycota</taxon>
        <taxon>Pezizomycotina</taxon>
        <taxon>Sordariomycetes</taxon>
        <taxon>Hypocreomycetidae</taxon>
        <taxon>Hypocreales</taxon>
        <taxon>Ophiocordycipitaceae</taxon>
        <taxon>Purpureocillium</taxon>
    </lineage>
</organism>
<feature type="region of interest" description="Disordered" evidence="1">
    <location>
        <begin position="43"/>
        <end position="167"/>
    </location>
</feature>
<name>A0A179G992_PURLI</name>
<gene>
    <name evidence="2" type="ORF">VFPFJ_10933</name>
</gene>
<feature type="compositionally biased region" description="Basic and acidic residues" evidence="1">
    <location>
        <begin position="107"/>
        <end position="128"/>
    </location>
</feature>